<dbReference type="InterPro" id="IPR038135">
    <property type="entry name" value="Methylthiotransferase_N_sf"/>
</dbReference>
<dbReference type="PANTHER" id="PTHR11918:SF45">
    <property type="entry name" value="THREONYLCARBAMOYLADENOSINE TRNA METHYLTHIOTRANSFERASE"/>
    <property type="match status" value="1"/>
</dbReference>
<evidence type="ECO:0000259" key="14">
    <source>
        <dbReference type="PROSITE" id="PS51918"/>
    </source>
</evidence>
<comment type="catalytic activity">
    <reaction evidence="11">
        <text>N(6)-L-threonylcarbamoyladenosine(37) in tRNA + (sulfur carrier)-SH + AH2 + 2 S-adenosyl-L-methionine = 2-methylsulfanyl-N(6)-L-threonylcarbamoyladenosine(37) in tRNA + (sulfur carrier)-H + 5'-deoxyadenosine + L-methionine + A + S-adenosyl-L-homocysteine + 2 H(+)</text>
        <dbReference type="Rhea" id="RHEA:37075"/>
        <dbReference type="Rhea" id="RHEA-COMP:10163"/>
        <dbReference type="Rhea" id="RHEA-COMP:11092"/>
        <dbReference type="Rhea" id="RHEA-COMP:14737"/>
        <dbReference type="Rhea" id="RHEA-COMP:14739"/>
        <dbReference type="ChEBI" id="CHEBI:13193"/>
        <dbReference type="ChEBI" id="CHEBI:15378"/>
        <dbReference type="ChEBI" id="CHEBI:17319"/>
        <dbReference type="ChEBI" id="CHEBI:17499"/>
        <dbReference type="ChEBI" id="CHEBI:29917"/>
        <dbReference type="ChEBI" id="CHEBI:57844"/>
        <dbReference type="ChEBI" id="CHEBI:57856"/>
        <dbReference type="ChEBI" id="CHEBI:59789"/>
        <dbReference type="ChEBI" id="CHEBI:64428"/>
        <dbReference type="ChEBI" id="CHEBI:74418"/>
        <dbReference type="ChEBI" id="CHEBI:74420"/>
        <dbReference type="EC" id="2.8.4.5"/>
    </reaction>
</comment>
<dbReference type="SFLD" id="SFLDG01082">
    <property type="entry name" value="B12-binding_domain_containing"/>
    <property type="match status" value="1"/>
</dbReference>
<comment type="function">
    <text evidence="2">Catalyzes the methylthiolation of N6-threonylcarbamoyladenosine (t(6)A), leading to the formation of 2-methylthio-N6-threonylcarbamoyladenosine (ms(2)t(6)A) at position 37 in tRNAs that read codons beginning with adenine.</text>
</comment>
<keyword evidence="6" id="KW-0949">S-adenosyl-L-methionine</keyword>
<dbReference type="InterPro" id="IPR007197">
    <property type="entry name" value="rSAM"/>
</dbReference>
<dbReference type="InterPro" id="IPR034557">
    <property type="entry name" value="ThrcA_tRNA_MEthiotransferase"/>
</dbReference>
<dbReference type="Gene3D" id="3.40.50.12160">
    <property type="entry name" value="Methylthiotransferase, N-terminal domain"/>
    <property type="match status" value="1"/>
</dbReference>
<evidence type="ECO:0000256" key="6">
    <source>
        <dbReference type="ARBA" id="ARBA00022691"/>
    </source>
</evidence>
<dbReference type="PANTHER" id="PTHR11918">
    <property type="entry name" value="RADICAL SAM PROTEINS"/>
    <property type="match status" value="1"/>
</dbReference>
<dbReference type="SFLD" id="SFLDF00295">
    <property type="entry name" value="threonylcarbamoyladenosine_tRN"/>
    <property type="match status" value="1"/>
</dbReference>
<evidence type="ECO:0000256" key="7">
    <source>
        <dbReference type="ARBA" id="ARBA00022723"/>
    </source>
</evidence>
<dbReference type="InterPro" id="IPR002792">
    <property type="entry name" value="TRAM_dom"/>
</dbReference>
<keyword evidence="7" id="KW-0479">Metal-binding</keyword>
<dbReference type="Pfam" id="PF04055">
    <property type="entry name" value="Radical_SAM"/>
    <property type="match status" value="1"/>
</dbReference>
<organism evidence="15 16">
    <name type="scientific">Tumebacillus lipolyticus</name>
    <dbReference type="NCBI Taxonomy" id="1280370"/>
    <lineage>
        <taxon>Bacteria</taxon>
        <taxon>Bacillati</taxon>
        <taxon>Bacillota</taxon>
        <taxon>Bacilli</taxon>
        <taxon>Bacillales</taxon>
        <taxon>Alicyclobacillaceae</taxon>
        <taxon>Tumebacillus</taxon>
    </lineage>
</organism>
<dbReference type="InterPro" id="IPR013848">
    <property type="entry name" value="Methylthiotransferase_N"/>
</dbReference>
<name>A0ABW5A1M5_9BACL</name>
<sequence>MSTVAFHTLGCKVNSYDTEAIWHLFREKGYTQVDFDDIADVYVINTCTVTHTGDKKSRQMIRRAIRKNTEATVVVTGCYAQVAPDEILEIPGVDLVIGTQGREQIIDYVERAQAEKNPFKVVASVRKQRHFEELDVPSFHDRTRASLKIQEGCNNFCTFCIIPYSRGFIRSRQPENVIKQAKKLVEAGYYEIVLTGIHTGGYGDDLDDYNLADLLVDLEREVPEVRRIRISSIEASELDDKMIDVLTRSKKVVRHLHIPLQSGSNRVLDRMNRKYTVEEFAERLQAVRRALPDLAVTSDVIVGFPGESVEDFEDTYHFIKDQHFADLHVFPYSQRNFTPAAKYKDQVPEREKEARVNRLIQLANSLQVQYSAKFIGQLLEVIPEERDETGQLVGYTDNYIKVQFDGGDELFGELCTIRLEAAGPELSQGSFVERLTFTEKEEPTSELPLAPFADAIELEMI</sequence>
<accession>A0ABW5A1M5</accession>
<dbReference type="SMART" id="SM00729">
    <property type="entry name" value="Elp3"/>
    <property type="match status" value="1"/>
</dbReference>
<dbReference type="InterPro" id="IPR006638">
    <property type="entry name" value="Elp3/MiaA/NifB-like_rSAM"/>
</dbReference>
<dbReference type="RefSeq" id="WP_386049521.1">
    <property type="nucleotide sequence ID" value="NZ_JBHUIO010000012.1"/>
</dbReference>
<comment type="caution">
    <text evidence="15">The sequence shown here is derived from an EMBL/GenBank/DDBJ whole genome shotgun (WGS) entry which is preliminary data.</text>
</comment>
<keyword evidence="4" id="KW-0004">4Fe-4S</keyword>
<evidence type="ECO:0000259" key="13">
    <source>
        <dbReference type="PROSITE" id="PS51449"/>
    </source>
</evidence>
<dbReference type="Pfam" id="PF00919">
    <property type="entry name" value="UPF0004"/>
    <property type="match status" value="1"/>
</dbReference>
<dbReference type="EC" id="2.8.4.5" evidence="3"/>
<dbReference type="PROSITE" id="PS01278">
    <property type="entry name" value="MTTASE_RADICAL"/>
    <property type="match status" value="1"/>
</dbReference>
<keyword evidence="5" id="KW-0808">Transferase</keyword>
<evidence type="ECO:0000259" key="12">
    <source>
        <dbReference type="PROSITE" id="PS50926"/>
    </source>
</evidence>
<comment type="cofactor">
    <cofactor evidence="1">
        <name>[4Fe-4S] cluster</name>
        <dbReference type="ChEBI" id="CHEBI:49883"/>
    </cofactor>
</comment>
<evidence type="ECO:0000313" key="16">
    <source>
        <dbReference type="Proteomes" id="UP001597343"/>
    </source>
</evidence>
<protein>
    <recommendedName>
        <fullName evidence="3">tRNA (N(6)-L-threonylcarbamoyladenosine(37)-C(2))-methylthiotransferase</fullName>
        <ecNumber evidence="3">2.8.4.5</ecNumber>
    </recommendedName>
    <alternativeName>
        <fullName evidence="10">tRNA-t(6)A37 methylthiotransferase</fullName>
    </alternativeName>
</protein>
<proteinExistence type="predicted"/>
<reference evidence="16" key="1">
    <citation type="journal article" date="2019" name="Int. J. Syst. Evol. Microbiol.">
        <title>The Global Catalogue of Microorganisms (GCM) 10K type strain sequencing project: providing services to taxonomists for standard genome sequencing and annotation.</title>
        <authorList>
            <consortium name="The Broad Institute Genomics Platform"/>
            <consortium name="The Broad Institute Genome Sequencing Center for Infectious Disease"/>
            <person name="Wu L."/>
            <person name="Ma J."/>
        </authorList>
    </citation>
    <scope>NUCLEOTIDE SEQUENCE [LARGE SCALE GENOMIC DNA]</scope>
    <source>
        <strain evidence="16">CGMCC 1.13574</strain>
    </source>
</reference>
<evidence type="ECO:0000256" key="3">
    <source>
        <dbReference type="ARBA" id="ARBA00013273"/>
    </source>
</evidence>
<evidence type="ECO:0000256" key="8">
    <source>
        <dbReference type="ARBA" id="ARBA00023004"/>
    </source>
</evidence>
<dbReference type="SFLD" id="SFLDS00029">
    <property type="entry name" value="Radical_SAM"/>
    <property type="match status" value="1"/>
</dbReference>
<dbReference type="SFLD" id="SFLDG01061">
    <property type="entry name" value="methylthiotransferase"/>
    <property type="match status" value="1"/>
</dbReference>
<dbReference type="Proteomes" id="UP001597343">
    <property type="component" value="Unassembled WGS sequence"/>
</dbReference>
<dbReference type="InterPro" id="IPR005839">
    <property type="entry name" value="Methylthiotransferase"/>
</dbReference>
<keyword evidence="16" id="KW-1185">Reference proteome</keyword>
<evidence type="ECO:0000256" key="11">
    <source>
        <dbReference type="ARBA" id="ARBA00051661"/>
    </source>
</evidence>
<dbReference type="SUPFAM" id="SSF102114">
    <property type="entry name" value="Radical SAM enzymes"/>
    <property type="match status" value="1"/>
</dbReference>
<evidence type="ECO:0000256" key="1">
    <source>
        <dbReference type="ARBA" id="ARBA00001966"/>
    </source>
</evidence>
<keyword evidence="9" id="KW-0411">Iron-sulfur</keyword>
<evidence type="ECO:0000256" key="9">
    <source>
        <dbReference type="ARBA" id="ARBA00023014"/>
    </source>
</evidence>
<feature type="domain" description="MTTase N-terminal" evidence="13">
    <location>
        <begin position="2"/>
        <end position="114"/>
    </location>
</feature>
<gene>
    <name evidence="15" type="primary">mtaB</name>
    <name evidence="15" type="ORF">ACFSOY_19395</name>
</gene>
<dbReference type="CDD" id="cd01335">
    <property type="entry name" value="Radical_SAM"/>
    <property type="match status" value="1"/>
</dbReference>
<evidence type="ECO:0000256" key="4">
    <source>
        <dbReference type="ARBA" id="ARBA00022485"/>
    </source>
</evidence>
<feature type="domain" description="TRAM" evidence="12">
    <location>
        <begin position="372"/>
        <end position="433"/>
    </location>
</feature>
<dbReference type="EMBL" id="JBHUIO010000012">
    <property type="protein sequence ID" value="MFD2172132.1"/>
    <property type="molecule type" value="Genomic_DNA"/>
</dbReference>
<dbReference type="NCBIfam" id="TIGR00089">
    <property type="entry name" value="MiaB/RimO family radical SAM methylthiotransferase"/>
    <property type="match status" value="1"/>
</dbReference>
<dbReference type="PROSITE" id="PS50926">
    <property type="entry name" value="TRAM"/>
    <property type="match status" value="1"/>
</dbReference>
<evidence type="ECO:0000256" key="5">
    <source>
        <dbReference type="ARBA" id="ARBA00022679"/>
    </source>
</evidence>
<dbReference type="PROSITE" id="PS51918">
    <property type="entry name" value="RADICAL_SAM"/>
    <property type="match status" value="1"/>
</dbReference>
<dbReference type="PROSITE" id="PS51449">
    <property type="entry name" value="MTTASE_N"/>
    <property type="match status" value="1"/>
</dbReference>
<dbReference type="Gene3D" id="3.80.30.20">
    <property type="entry name" value="tm_1862 like domain"/>
    <property type="match status" value="1"/>
</dbReference>
<dbReference type="InterPro" id="IPR006467">
    <property type="entry name" value="MiaB-like_bact"/>
</dbReference>
<evidence type="ECO:0000256" key="10">
    <source>
        <dbReference type="ARBA" id="ARBA00031213"/>
    </source>
</evidence>
<feature type="domain" description="Radical SAM core" evidence="14">
    <location>
        <begin position="139"/>
        <end position="369"/>
    </location>
</feature>
<evidence type="ECO:0000313" key="15">
    <source>
        <dbReference type="EMBL" id="MFD2172132.1"/>
    </source>
</evidence>
<keyword evidence="8" id="KW-0408">Iron</keyword>
<dbReference type="InterPro" id="IPR023404">
    <property type="entry name" value="rSAM_horseshoe"/>
</dbReference>
<evidence type="ECO:0000256" key="2">
    <source>
        <dbReference type="ARBA" id="ARBA00002399"/>
    </source>
</evidence>
<dbReference type="InterPro" id="IPR020612">
    <property type="entry name" value="Methylthiotransferase_CS"/>
</dbReference>
<dbReference type="NCBIfam" id="TIGR01579">
    <property type="entry name" value="MiaB-like-C"/>
    <property type="match status" value="1"/>
</dbReference>
<dbReference type="InterPro" id="IPR058240">
    <property type="entry name" value="rSAM_sf"/>
</dbReference>